<keyword evidence="2" id="KW-1185">Reference proteome</keyword>
<gene>
    <name evidence="1" type="ORF">M9978_02375</name>
</gene>
<name>A0A9X2HGS1_9SPHN</name>
<dbReference type="Proteomes" id="UP001139451">
    <property type="component" value="Unassembled WGS sequence"/>
</dbReference>
<dbReference type="EMBL" id="JAMLDX010000001">
    <property type="protein sequence ID" value="MCP3729262.1"/>
    <property type="molecule type" value="Genomic_DNA"/>
</dbReference>
<organism evidence="1 2">
    <name type="scientific">Sphingomonas tagetis</name>
    <dbReference type="NCBI Taxonomy" id="2949092"/>
    <lineage>
        <taxon>Bacteria</taxon>
        <taxon>Pseudomonadati</taxon>
        <taxon>Pseudomonadota</taxon>
        <taxon>Alphaproteobacteria</taxon>
        <taxon>Sphingomonadales</taxon>
        <taxon>Sphingomonadaceae</taxon>
        <taxon>Sphingomonas</taxon>
    </lineage>
</organism>
<dbReference type="RefSeq" id="WP_254291240.1">
    <property type="nucleotide sequence ID" value="NZ_JAMLDX010000001.1"/>
</dbReference>
<evidence type="ECO:0000313" key="2">
    <source>
        <dbReference type="Proteomes" id="UP001139451"/>
    </source>
</evidence>
<reference evidence="1" key="1">
    <citation type="submission" date="2022-05" db="EMBL/GenBank/DDBJ databases">
        <title>Sphingomonas sp. strain MG17 Genome sequencing and assembly.</title>
        <authorList>
            <person name="Kim I."/>
        </authorList>
    </citation>
    <scope>NUCLEOTIDE SEQUENCE</scope>
    <source>
        <strain evidence="1">MG17</strain>
    </source>
</reference>
<comment type="caution">
    <text evidence="1">The sequence shown here is derived from an EMBL/GenBank/DDBJ whole genome shotgun (WGS) entry which is preliminary data.</text>
</comment>
<accession>A0A9X2HGS1</accession>
<proteinExistence type="predicted"/>
<dbReference type="AlphaFoldDB" id="A0A9X2HGS1"/>
<sequence length="78" mass="8720">MKRLLEFFRAMRASGFRYRQLKPGLGYFVKFCDVGGRRAYASVAVSAQQILDTRVAIAAMVKNLTIAADHRLDRLAAA</sequence>
<evidence type="ECO:0000313" key="1">
    <source>
        <dbReference type="EMBL" id="MCP3729262.1"/>
    </source>
</evidence>
<protein>
    <submittedName>
        <fullName evidence="1">Uncharacterized protein</fullName>
    </submittedName>
</protein>